<dbReference type="InterPro" id="IPR036390">
    <property type="entry name" value="WH_DNA-bd_sf"/>
</dbReference>
<protein>
    <submittedName>
        <fullName evidence="6">LysR family transcriptional regulator</fullName>
    </submittedName>
</protein>
<dbReference type="Pfam" id="PF00126">
    <property type="entry name" value="HTH_1"/>
    <property type="match status" value="1"/>
</dbReference>
<evidence type="ECO:0000256" key="2">
    <source>
        <dbReference type="ARBA" id="ARBA00023015"/>
    </source>
</evidence>
<keyword evidence="4" id="KW-0804">Transcription</keyword>
<keyword evidence="2" id="KW-0805">Transcription regulation</keyword>
<organism evidence="6 7">
    <name type="scientific">Brenneria izadpanahii</name>
    <dbReference type="NCBI Taxonomy" id="2722756"/>
    <lineage>
        <taxon>Bacteria</taxon>
        <taxon>Pseudomonadati</taxon>
        <taxon>Pseudomonadota</taxon>
        <taxon>Gammaproteobacteria</taxon>
        <taxon>Enterobacterales</taxon>
        <taxon>Pectobacteriaceae</taxon>
        <taxon>Brenneria</taxon>
    </lineage>
</organism>
<accession>A0ABX7UPR4</accession>
<proteinExistence type="inferred from homology"/>
<keyword evidence="7" id="KW-1185">Reference proteome</keyword>
<dbReference type="InterPro" id="IPR036388">
    <property type="entry name" value="WH-like_DNA-bd_sf"/>
</dbReference>
<evidence type="ECO:0000256" key="3">
    <source>
        <dbReference type="ARBA" id="ARBA00023125"/>
    </source>
</evidence>
<evidence type="ECO:0000256" key="4">
    <source>
        <dbReference type="ARBA" id="ARBA00023163"/>
    </source>
</evidence>
<dbReference type="InterPro" id="IPR000847">
    <property type="entry name" value="LysR_HTH_N"/>
</dbReference>
<dbReference type="RefSeq" id="WP_208230235.1">
    <property type="nucleotide sequence ID" value="NZ_CP050854.1"/>
</dbReference>
<dbReference type="Gene3D" id="1.10.10.10">
    <property type="entry name" value="Winged helix-like DNA-binding domain superfamily/Winged helix DNA-binding domain"/>
    <property type="match status" value="1"/>
</dbReference>
<dbReference type="PROSITE" id="PS50931">
    <property type="entry name" value="HTH_LYSR"/>
    <property type="match status" value="1"/>
</dbReference>
<dbReference type="SUPFAM" id="SSF53850">
    <property type="entry name" value="Periplasmic binding protein-like II"/>
    <property type="match status" value="1"/>
</dbReference>
<dbReference type="PANTHER" id="PTHR30346">
    <property type="entry name" value="TRANSCRIPTIONAL DUAL REGULATOR HCAR-RELATED"/>
    <property type="match status" value="1"/>
</dbReference>
<evidence type="ECO:0000259" key="5">
    <source>
        <dbReference type="PROSITE" id="PS50931"/>
    </source>
</evidence>
<dbReference type="Proteomes" id="UP000671960">
    <property type="component" value="Chromosome"/>
</dbReference>
<dbReference type="Pfam" id="PF03466">
    <property type="entry name" value="LysR_substrate"/>
    <property type="match status" value="1"/>
</dbReference>
<name>A0ABX7UPR4_9GAMM</name>
<dbReference type="SUPFAM" id="SSF46785">
    <property type="entry name" value="Winged helix' DNA-binding domain"/>
    <property type="match status" value="1"/>
</dbReference>
<dbReference type="EMBL" id="CP050854">
    <property type="protein sequence ID" value="QTF07601.1"/>
    <property type="molecule type" value="Genomic_DNA"/>
</dbReference>
<dbReference type="Gene3D" id="3.40.190.10">
    <property type="entry name" value="Periplasmic binding protein-like II"/>
    <property type="match status" value="2"/>
</dbReference>
<dbReference type="PRINTS" id="PR00039">
    <property type="entry name" value="HTHLYSR"/>
</dbReference>
<keyword evidence="3" id="KW-0238">DNA-binding</keyword>
<dbReference type="PANTHER" id="PTHR30346:SF0">
    <property type="entry name" value="HCA OPERON TRANSCRIPTIONAL ACTIVATOR HCAR"/>
    <property type="match status" value="1"/>
</dbReference>
<reference evidence="6 7" key="1">
    <citation type="submission" date="2020-03" db="EMBL/GenBank/DDBJ databases">
        <authorList>
            <person name="Bakhshi Ganjeh M."/>
        </authorList>
    </citation>
    <scope>NUCLEOTIDE SEQUENCE [LARGE SCALE GENOMIC DNA]</scope>
    <source>
        <strain evidence="7">Iran 50</strain>
    </source>
</reference>
<gene>
    <name evidence="6" type="ORF">HC231_06430</name>
</gene>
<evidence type="ECO:0000313" key="6">
    <source>
        <dbReference type="EMBL" id="QTF07601.1"/>
    </source>
</evidence>
<feature type="domain" description="HTH lysR-type" evidence="5">
    <location>
        <begin position="2"/>
        <end position="59"/>
    </location>
</feature>
<evidence type="ECO:0000256" key="1">
    <source>
        <dbReference type="ARBA" id="ARBA00009437"/>
    </source>
</evidence>
<dbReference type="InterPro" id="IPR005119">
    <property type="entry name" value="LysR_subst-bd"/>
</dbReference>
<dbReference type="CDD" id="cd08414">
    <property type="entry name" value="PBP2_LTTR_aromatics_like"/>
    <property type="match status" value="1"/>
</dbReference>
<comment type="similarity">
    <text evidence="1">Belongs to the LysR transcriptional regulatory family.</text>
</comment>
<evidence type="ECO:0000313" key="7">
    <source>
        <dbReference type="Proteomes" id="UP000671960"/>
    </source>
</evidence>
<sequence>MLSLRQLQQFLAVAETMNYHRAAERLNMAQPPLTAAIRNMEEALGVRLFERTNRITGLTAAGAVLQQEARRTLAQVARAEALTRRAGQGLTGSLRVGFVASAVRHRLPEIVAGFSREHPDVALELHEATTARQVKALLEDRLDVAIVALPVPEYAAPYLALQPLLSSQLVVALPRDHALAAAATLTIGALANEPWIMFPESEGPGLYRVIHSACERAGFTPRIAQRAVQMETIIGLAAAGLGVALVPEFMRGGGWDNVAFRPLEGQGAPVAYETALAWRKQDDAPELAAFRAVISPPQ</sequence>